<dbReference type="EMBL" id="CP008947">
    <property type="protein sequence ID" value="AII04851.1"/>
    <property type="molecule type" value="Genomic_DNA"/>
</dbReference>
<gene>
    <name evidence="3" type="ORF">EP51_09645</name>
</gene>
<dbReference type="SUPFAM" id="SSF81324">
    <property type="entry name" value="Voltage-gated potassium channels"/>
    <property type="match status" value="1"/>
</dbReference>
<proteinExistence type="predicted"/>
<dbReference type="RefSeq" id="WP_128639090.1">
    <property type="nucleotide sequence ID" value="NZ_CP008947.1"/>
</dbReference>
<feature type="domain" description="Potassium channel" evidence="2">
    <location>
        <begin position="95"/>
        <end position="168"/>
    </location>
</feature>
<protein>
    <submittedName>
        <fullName evidence="3">Ion channel family protein</fullName>
    </submittedName>
</protein>
<dbReference type="AlphaFoldDB" id="A0A076EGN7"/>
<reference evidence="3 4" key="1">
    <citation type="submission" date="2014-07" db="EMBL/GenBank/DDBJ databases">
        <title>Genome Sequence of Rhodococcus opacus Strain R7, a Biodegrader of Mono- and Polycyclic Aromatic Hydrocarbons.</title>
        <authorList>
            <person name="Di Gennaro P."/>
            <person name="Zampolli J."/>
            <person name="Presti I."/>
            <person name="Cappelletti M."/>
            <person name="D'Ursi P."/>
            <person name="Orro A."/>
            <person name="Mezzelani A."/>
            <person name="Milanesi L."/>
        </authorList>
    </citation>
    <scope>NUCLEOTIDE SEQUENCE [LARGE SCALE GENOMIC DNA]</scope>
    <source>
        <strain evidence="3 4">R7</strain>
    </source>
</reference>
<keyword evidence="1" id="KW-0472">Membrane</keyword>
<dbReference type="Pfam" id="PF07885">
    <property type="entry name" value="Ion_trans_2"/>
    <property type="match status" value="1"/>
</dbReference>
<evidence type="ECO:0000313" key="4">
    <source>
        <dbReference type="Proteomes" id="UP000028488"/>
    </source>
</evidence>
<feature type="transmembrane region" description="Helical" evidence="1">
    <location>
        <begin position="22"/>
        <end position="42"/>
    </location>
</feature>
<dbReference type="eggNOG" id="ENOG5032SBH">
    <property type="taxonomic scope" value="Bacteria"/>
</dbReference>
<name>A0A076EGN7_RHOOP</name>
<evidence type="ECO:0000256" key="1">
    <source>
        <dbReference type="SAM" id="Phobius"/>
    </source>
</evidence>
<sequence>MRRASDFRDLTRRERRRLLLRAFLRPLVTVVLCVVVYFALPWTSFGDVSGVFFLAGGLLVVVLVAVWQIRRIAQSDIPALQAIEALALILPIYLLGFAAGYCLMSESDPGYFTEPLTRMGALYFSLTVFSTVGFGDIAATTDPSRAVVSVQIIGNLILLGVGIRAVVAAVGWARRRRV</sequence>
<keyword evidence="1" id="KW-0812">Transmembrane</keyword>
<feature type="transmembrane region" description="Helical" evidence="1">
    <location>
        <begin position="121"/>
        <end position="140"/>
    </location>
</feature>
<evidence type="ECO:0000259" key="2">
    <source>
        <dbReference type="Pfam" id="PF07885"/>
    </source>
</evidence>
<keyword evidence="1" id="KW-1133">Transmembrane helix</keyword>
<dbReference type="Proteomes" id="UP000028488">
    <property type="component" value="Chromosome"/>
</dbReference>
<accession>A0A076EGN7</accession>
<feature type="transmembrane region" description="Helical" evidence="1">
    <location>
        <begin position="79"/>
        <end position="101"/>
    </location>
</feature>
<evidence type="ECO:0000313" key="3">
    <source>
        <dbReference type="EMBL" id="AII04851.1"/>
    </source>
</evidence>
<feature type="transmembrane region" description="Helical" evidence="1">
    <location>
        <begin position="48"/>
        <end position="67"/>
    </location>
</feature>
<feature type="transmembrane region" description="Helical" evidence="1">
    <location>
        <begin position="152"/>
        <end position="173"/>
    </location>
</feature>
<dbReference type="Gene3D" id="1.10.287.70">
    <property type="match status" value="1"/>
</dbReference>
<organism evidence="3 4">
    <name type="scientific">Rhodococcus opacus</name>
    <name type="common">Nocardia opaca</name>
    <dbReference type="NCBI Taxonomy" id="37919"/>
    <lineage>
        <taxon>Bacteria</taxon>
        <taxon>Bacillati</taxon>
        <taxon>Actinomycetota</taxon>
        <taxon>Actinomycetes</taxon>
        <taxon>Mycobacteriales</taxon>
        <taxon>Nocardiaceae</taxon>
        <taxon>Rhodococcus</taxon>
    </lineage>
</organism>
<dbReference type="InterPro" id="IPR013099">
    <property type="entry name" value="K_chnl_dom"/>
</dbReference>